<name>A0A326TSI9_THEHA</name>
<evidence type="ECO:0000313" key="3">
    <source>
        <dbReference type="Proteomes" id="UP000248806"/>
    </source>
</evidence>
<dbReference type="RefSeq" id="WP_111326778.1">
    <property type="nucleotide sequence ID" value="NZ_BIFX01000001.1"/>
</dbReference>
<protein>
    <recommendedName>
        <fullName evidence="4">Secreted protein</fullName>
    </recommendedName>
</protein>
<gene>
    <name evidence="2" type="ORF">EI42_06326</name>
</gene>
<proteinExistence type="predicted"/>
<feature type="signal peptide" evidence="1">
    <location>
        <begin position="1"/>
        <end position="26"/>
    </location>
</feature>
<dbReference type="AlphaFoldDB" id="A0A326TSI9"/>
<keyword evidence="3" id="KW-1185">Reference proteome</keyword>
<feature type="chain" id="PRO_5016255925" description="Secreted protein" evidence="1">
    <location>
        <begin position="27"/>
        <end position="92"/>
    </location>
</feature>
<accession>A0A326TSI9</accession>
<reference evidence="2 3" key="1">
    <citation type="submission" date="2018-06" db="EMBL/GenBank/DDBJ databases">
        <title>Genomic Encyclopedia of Archaeal and Bacterial Type Strains, Phase II (KMG-II): from individual species to whole genera.</title>
        <authorList>
            <person name="Goeker M."/>
        </authorList>
    </citation>
    <scope>NUCLEOTIDE SEQUENCE [LARGE SCALE GENOMIC DNA]</scope>
    <source>
        <strain evidence="2 3">ATCC BAA-1881</strain>
    </source>
</reference>
<comment type="caution">
    <text evidence="2">The sequence shown here is derived from an EMBL/GenBank/DDBJ whole genome shotgun (WGS) entry which is preliminary data.</text>
</comment>
<keyword evidence="1" id="KW-0732">Signal</keyword>
<evidence type="ECO:0008006" key="4">
    <source>
        <dbReference type="Google" id="ProtNLM"/>
    </source>
</evidence>
<sequence length="92" mass="9904">MTQAGTHRYGWLCAALLRVMSVEVLAVSSGDGANSMQDGILRGGSWMAENVGRDRQGDAPVVACGREPEIGARAHRKQLAEIWRKERGGEAP</sequence>
<organism evidence="2 3">
    <name type="scientific">Thermosporothrix hazakensis</name>
    <dbReference type="NCBI Taxonomy" id="644383"/>
    <lineage>
        <taxon>Bacteria</taxon>
        <taxon>Bacillati</taxon>
        <taxon>Chloroflexota</taxon>
        <taxon>Ktedonobacteria</taxon>
        <taxon>Ktedonobacterales</taxon>
        <taxon>Thermosporotrichaceae</taxon>
        <taxon>Thermosporothrix</taxon>
    </lineage>
</organism>
<evidence type="ECO:0000313" key="2">
    <source>
        <dbReference type="EMBL" id="PZW18158.1"/>
    </source>
</evidence>
<dbReference type="EMBL" id="QKUF01000059">
    <property type="protein sequence ID" value="PZW18158.1"/>
    <property type="molecule type" value="Genomic_DNA"/>
</dbReference>
<dbReference type="Proteomes" id="UP000248806">
    <property type="component" value="Unassembled WGS sequence"/>
</dbReference>
<evidence type="ECO:0000256" key="1">
    <source>
        <dbReference type="SAM" id="SignalP"/>
    </source>
</evidence>